<evidence type="ECO:0000313" key="2">
    <source>
        <dbReference type="Proteomes" id="UP000001847"/>
    </source>
</evidence>
<keyword evidence="2" id="KW-1185">Reference proteome</keyword>
<evidence type="ECO:0000313" key="1">
    <source>
        <dbReference type="EMBL" id="ABZ98293.1"/>
    </source>
</evidence>
<reference evidence="1 2" key="1">
    <citation type="journal article" date="2008" name="PLoS ONE">
        <title>Genome sequence of the saprophyte Leptospira biflexa provides insights into the evolution of Leptospira and the pathogenesis of leptospirosis.</title>
        <authorList>
            <person name="Picardeau M."/>
            <person name="Bulach D.M."/>
            <person name="Bouchier C."/>
            <person name="Zuerner R.L."/>
            <person name="Zidane N."/>
            <person name="Wilson P.J."/>
            <person name="Creno S."/>
            <person name="Kuczek E.S."/>
            <person name="Bommezzadri S."/>
            <person name="Davis J.C."/>
            <person name="McGrath A."/>
            <person name="Johnson M.J."/>
            <person name="Boursaux-Eude C."/>
            <person name="Seemann T."/>
            <person name="Rouy Z."/>
            <person name="Coppel R.L."/>
            <person name="Rood J.I."/>
            <person name="Lajus A."/>
            <person name="Davies J.K."/>
            <person name="Medigue C."/>
            <person name="Adler B."/>
        </authorList>
    </citation>
    <scope>NUCLEOTIDE SEQUENCE [LARGE SCALE GENOMIC DNA]</scope>
    <source>
        <strain evidence="2">Patoc 1 / ATCC 23582 / Paris</strain>
    </source>
</reference>
<protein>
    <submittedName>
        <fullName evidence="1">Uncharacterized protein</fullName>
    </submittedName>
</protein>
<dbReference type="HOGENOM" id="CLU_1667217_0_0_12"/>
<dbReference type="KEGG" id="lbi:LEPBI_I2194"/>
<name>B0ST53_LEPBP</name>
<dbReference type="AlphaFoldDB" id="B0ST53"/>
<organism evidence="1 2">
    <name type="scientific">Leptospira biflexa serovar Patoc (strain Patoc 1 / ATCC 23582 / Paris)</name>
    <dbReference type="NCBI Taxonomy" id="456481"/>
    <lineage>
        <taxon>Bacteria</taxon>
        <taxon>Pseudomonadati</taxon>
        <taxon>Spirochaetota</taxon>
        <taxon>Spirochaetia</taxon>
        <taxon>Leptospirales</taxon>
        <taxon>Leptospiraceae</taxon>
        <taxon>Leptospira</taxon>
    </lineage>
</organism>
<sequence>MRKIITLKTIFTTILLSSINCGNYNQIRKVNKLAFNSNEQFVHEISRIRKIENNLIQIFVHTSTSTNSYPKINFEEKCFYLKLEENNKTQFYHYNVDKIYLMDECDFEFISRLFFSSISKERFETYKNNLKDEVIRLKFFNSLKPIYYEIELEERNFK</sequence>
<dbReference type="Proteomes" id="UP000001847">
    <property type="component" value="Chromosome I"/>
</dbReference>
<proteinExistence type="predicted"/>
<dbReference type="EMBL" id="CP000786">
    <property type="protein sequence ID" value="ABZ98293.1"/>
    <property type="molecule type" value="Genomic_DNA"/>
</dbReference>
<gene>
    <name evidence="1" type="ordered locus">LEPBI_I2194</name>
</gene>
<accession>B0ST53</accession>
<dbReference type="BioCyc" id="LBIF456481:LEPBI_RS10820-MONOMER"/>